<dbReference type="Proteomes" id="UP000729402">
    <property type="component" value="Unassembled WGS sequence"/>
</dbReference>
<dbReference type="EMBL" id="JAAALK010000283">
    <property type="protein sequence ID" value="KAG8076797.1"/>
    <property type="molecule type" value="Genomic_DNA"/>
</dbReference>
<organism evidence="2 3">
    <name type="scientific">Zizania palustris</name>
    <name type="common">Northern wild rice</name>
    <dbReference type="NCBI Taxonomy" id="103762"/>
    <lineage>
        <taxon>Eukaryota</taxon>
        <taxon>Viridiplantae</taxon>
        <taxon>Streptophyta</taxon>
        <taxon>Embryophyta</taxon>
        <taxon>Tracheophyta</taxon>
        <taxon>Spermatophyta</taxon>
        <taxon>Magnoliopsida</taxon>
        <taxon>Liliopsida</taxon>
        <taxon>Poales</taxon>
        <taxon>Poaceae</taxon>
        <taxon>BOP clade</taxon>
        <taxon>Oryzoideae</taxon>
        <taxon>Oryzeae</taxon>
        <taxon>Zizaniinae</taxon>
        <taxon>Zizania</taxon>
    </lineage>
</organism>
<keyword evidence="3" id="KW-1185">Reference proteome</keyword>
<reference evidence="2" key="2">
    <citation type="submission" date="2021-02" db="EMBL/GenBank/DDBJ databases">
        <authorList>
            <person name="Kimball J.A."/>
            <person name="Haas M.W."/>
            <person name="Macchietto M."/>
            <person name="Kono T."/>
            <person name="Duquette J."/>
            <person name="Shao M."/>
        </authorList>
    </citation>
    <scope>NUCLEOTIDE SEQUENCE</scope>
    <source>
        <tissue evidence="2">Fresh leaf tissue</tissue>
    </source>
</reference>
<evidence type="ECO:0000256" key="1">
    <source>
        <dbReference type="SAM" id="MobiDB-lite"/>
    </source>
</evidence>
<accession>A0A8J5SXA9</accession>
<dbReference type="AlphaFoldDB" id="A0A8J5SXA9"/>
<feature type="compositionally biased region" description="Low complexity" evidence="1">
    <location>
        <begin position="142"/>
        <end position="156"/>
    </location>
</feature>
<evidence type="ECO:0000313" key="2">
    <source>
        <dbReference type="EMBL" id="KAG8076797.1"/>
    </source>
</evidence>
<name>A0A8J5SXA9_ZIZPA</name>
<feature type="region of interest" description="Disordered" evidence="1">
    <location>
        <begin position="141"/>
        <end position="164"/>
    </location>
</feature>
<proteinExistence type="predicted"/>
<reference evidence="2" key="1">
    <citation type="journal article" date="2021" name="bioRxiv">
        <title>Whole Genome Assembly and Annotation of Northern Wild Rice, Zizania palustris L., Supports a Whole Genome Duplication in the Zizania Genus.</title>
        <authorList>
            <person name="Haas M."/>
            <person name="Kono T."/>
            <person name="Macchietto M."/>
            <person name="Millas R."/>
            <person name="McGilp L."/>
            <person name="Shao M."/>
            <person name="Duquette J."/>
            <person name="Hirsch C.N."/>
            <person name="Kimball J."/>
        </authorList>
    </citation>
    <scope>NUCLEOTIDE SEQUENCE</scope>
    <source>
        <tissue evidence="2">Fresh leaf tissue</tissue>
    </source>
</reference>
<gene>
    <name evidence="2" type="ORF">GUJ93_ZPchr0006g45159</name>
</gene>
<comment type="caution">
    <text evidence="2">The sequence shown here is derived from an EMBL/GenBank/DDBJ whole genome shotgun (WGS) entry which is preliminary data.</text>
</comment>
<sequence length="191" mass="20695">MRAHRGGQGRISWCGRQVHPRHRGMQGQHDVMGATTGQFCALRRGMENVEGEALCQEVPPFVPMRMGGMVFPPPHEGPFTRFPNSPPLRQRSTVPLGLATGTTPLPPATTSMVDAPSTPMPASLACAALTSTMPHTTYIGRPPTGTAAAPSPSLHPLKPHHDLRGRRTLRTSTGHPLRSWQCDVLEVYSNE</sequence>
<protein>
    <submittedName>
        <fullName evidence="2">Uncharacterized protein</fullName>
    </submittedName>
</protein>
<evidence type="ECO:0000313" key="3">
    <source>
        <dbReference type="Proteomes" id="UP000729402"/>
    </source>
</evidence>